<evidence type="ECO:0000313" key="1">
    <source>
        <dbReference type="EMBL" id="KAA3486316.1"/>
    </source>
</evidence>
<organism evidence="1 2">
    <name type="scientific">Gossypium australe</name>
    <dbReference type="NCBI Taxonomy" id="47621"/>
    <lineage>
        <taxon>Eukaryota</taxon>
        <taxon>Viridiplantae</taxon>
        <taxon>Streptophyta</taxon>
        <taxon>Embryophyta</taxon>
        <taxon>Tracheophyta</taxon>
        <taxon>Spermatophyta</taxon>
        <taxon>Magnoliopsida</taxon>
        <taxon>eudicotyledons</taxon>
        <taxon>Gunneridae</taxon>
        <taxon>Pentapetalae</taxon>
        <taxon>rosids</taxon>
        <taxon>malvids</taxon>
        <taxon>Malvales</taxon>
        <taxon>Malvaceae</taxon>
        <taxon>Malvoideae</taxon>
        <taxon>Gossypium</taxon>
    </lineage>
</organism>
<protein>
    <recommendedName>
        <fullName evidence="3">Retrovirus-related Pol polyprotein from transposon TNT 1-94</fullName>
    </recommendedName>
</protein>
<dbReference type="Proteomes" id="UP000325315">
    <property type="component" value="Unassembled WGS sequence"/>
</dbReference>
<accession>A0A5B6WY68</accession>
<dbReference type="PANTHER" id="PTHR11439:SF467">
    <property type="entry name" value="INTEGRASE CATALYTIC DOMAIN-CONTAINING PROTEIN"/>
    <property type="match status" value="1"/>
</dbReference>
<dbReference type="AlphaFoldDB" id="A0A5B6WY68"/>
<keyword evidence="2" id="KW-1185">Reference proteome</keyword>
<evidence type="ECO:0000313" key="2">
    <source>
        <dbReference type="Proteomes" id="UP000325315"/>
    </source>
</evidence>
<dbReference type="PANTHER" id="PTHR11439">
    <property type="entry name" value="GAG-POL-RELATED RETROTRANSPOSON"/>
    <property type="match status" value="1"/>
</dbReference>
<proteinExistence type="predicted"/>
<sequence>MILSSLGTILKLWTNLGKLSYFLDIEVNYTLEGKKYIFDLLQRASIDRSNGLPTPMVTTCQLSADKGSPVEDEHHYRSIYVVITKLDITYSVNKFCQFMHKPLDLHFKVGTLNYGLRFTQTLKFLLEGYFDASWGSDVIDRRSTSRFCVFLGGNPISWSSRKSTAEAKDRSVAHVTTEIVWIQSLLTELYVSVKNKALIWCDSSAAVVVAGNPIMHSKFKHVELDLFFVRKKVADGLFQVGNVTGSDQIVDILTKPLSVPLFTKFLNQLQVVAIDQKGFEGRKC</sequence>
<name>A0A5B6WY68_9ROSI</name>
<evidence type="ECO:0008006" key="3">
    <source>
        <dbReference type="Google" id="ProtNLM"/>
    </source>
</evidence>
<dbReference type="CDD" id="cd09272">
    <property type="entry name" value="RNase_HI_RT_Ty1"/>
    <property type="match status" value="1"/>
</dbReference>
<gene>
    <name evidence="1" type="ORF">EPI10_030239</name>
</gene>
<dbReference type="EMBL" id="SMMG02000001">
    <property type="protein sequence ID" value="KAA3486316.1"/>
    <property type="molecule type" value="Genomic_DNA"/>
</dbReference>
<comment type="caution">
    <text evidence="1">The sequence shown here is derived from an EMBL/GenBank/DDBJ whole genome shotgun (WGS) entry which is preliminary data.</text>
</comment>
<reference evidence="2" key="1">
    <citation type="journal article" date="2019" name="Plant Biotechnol. J.">
        <title>Genome sequencing of the Australian wild diploid species Gossypium australe highlights disease resistance and delayed gland morphogenesis.</title>
        <authorList>
            <person name="Cai Y."/>
            <person name="Cai X."/>
            <person name="Wang Q."/>
            <person name="Wang P."/>
            <person name="Zhang Y."/>
            <person name="Cai C."/>
            <person name="Xu Y."/>
            <person name="Wang K."/>
            <person name="Zhou Z."/>
            <person name="Wang C."/>
            <person name="Geng S."/>
            <person name="Li B."/>
            <person name="Dong Q."/>
            <person name="Hou Y."/>
            <person name="Wang H."/>
            <person name="Ai P."/>
            <person name="Liu Z."/>
            <person name="Yi F."/>
            <person name="Sun M."/>
            <person name="An G."/>
            <person name="Cheng J."/>
            <person name="Zhang Y."/>
            <person name="Shi Q."/>
            <person name="Xie Y."/>
            <person name="Shi X."/>
            <person name="Chang Y."/>
            <person name="Huang F."/>
            <person name="Chen Y."/>
            <person name="Hong S."/>
            <person name="Mi L."/>
            <person name="Sun Q."/>
            <person name="Zhang L."/>
            <person name="Zhou B."/>
            <person name="Peng R."/>
            <person name="Zhang X."/>
            <person name="Liu F."/>
        </authorList>
    </citation>
    <scope>NUCLEOTIDE SEQUENCE [LARGE SCALE GENOMIC DNA]</scope>
    <source>
        <strain evidence="2">cv. PA1801</strain>
    </source>
</reference>
<dbReference type="OrthoDB" id="1163908at2759"/>